<dbReference type="SMART" id="SM00363">
    <property type="entry name" value="S4"/>
    <property type="match status" value="1"/>
</dbReference>
<evidence type="ECO:0000313" key="8">
    <source>
        <dbReference type="EMBL" id="CAL4043463.1"/>
    </source>
</evidence>
<dbReference type="AlphaFoldDB" id="A0AAT9IIH5"/>
<dbReference type="InterPro" id="IPR050188">
    <property type="entry name" value="RluA_PseudoU_synthase"/>
</dbReference>
<dbReference type="Pfam" id="PF00849">
    <property type="entry name" value="PseudoU_synth_2"/>
    <property type="match status" value="1"/>
</dbReference>
<comment type="function">
    <text evidence="6">Responsible for synthesis of pseudouridine from uracil.</text>
</comment>
<dbReference type="CDD" id="cd00165">
    <property type="entry name" value="S4"/>
    <property type="match status" value="1"/>
</dbReference>
<dbReference type="InterPro" id="IPR036986">
    <property type="entry name" value="S4_RNA-bd_sf"/>
</dbReference>
<feature type="domain" description="RNA-binding S4" evidence="7">
    <location>
        <begin position="19"/>
        <end position="84"/>
    </location>
</feature>
<dbReference type="EC" id="5.4.99.-" evidence="6"/>
<dbReference type="EMBL" id="OZ060371">
    <property type="protein sequence ID" value="CAL4043463.1"/>
    <property type="molecule type" value="Genomic_DNA"/>
</dbReference>
<dbReference type="InterPro" id="IPR002942">
    <property type="entry name" value="S4_RNA-bd"/>
</dbReference>
<dbReference type="InterPro" id="IPR006224">
    <property type="entry name" value="PsdUridine_synth_RluA-like_CS"/>
</dbReference>
<accession>A0AAT9IIH5</accession>
<evidence type="ECO:0000256" key="4">
    <source>
        <dbReference type="PIRSR" id="PIRSR606225-1"/>
    </source>
</evidence>
<organism evidence="8">
    <name type="scientific">Buchnera aphidicola</name>
    <name type="common">Anoecia corni</name>
    <dbReference type="NCBI Taxonomy" id="2994477"/>
    <lineage>
        <taxon>Bacteria</taxon>
        <taxon>Pseudomonadati</taxon>
        <taxon>Pseudomonadota</taxon>
        <taxon>Gammaproteobacteria</taxon>
        <taxon>Enterobacterales</taxon>
        <taxon>Erwiniaceae</taxon>
        <taxon>Buchnera</taxon>
    </lineage>
</organism>
<dbReference type="NCBIfam" id="TIGR00005">
    <property type="entry name" value="rluA_subfam"/>
    <property type="match status" value="1"/>
</dbReference>
<dbReference type="SUPFAM" id="SSF55174">
    <property type="entry name" value="Alpha-L RNA-binding motif"/>
    <property type="match status" value="1"/>
</dbReference>
<dbReference type="Gene3D" id="3.10.290.10">
    <property type="entry name" value="RNA-binding S4 domain"/>
    <property type="match status" value="1"/>
</dbReference>
<dbReference type="CDD" id="cd02869">
    <property type="entry name" value="PseudoU_synth_RluA_like"/>
    <property type="match status" value="1"/>
</dbReference>
<dbReference type="PROSITE" id="PS50889">
    <property type="entry name" value="S4"/>
    <property type="match status" value="1"/>
</dbReference>
<comment type="catalytic activity">
    <reaction evidence="6">
        <text>a uridine in RNA = a pseudouridine in RNA</text>
        <dbReference type="Rhea" id="RHEA:48348"/>
        <dbReference type="Rhea" id="RHEA-COMP:12068"/>
        <dbReference type="Rhea" id="RHEA-COMP:12069"/>
        <dbReference type="ChEBI" id="CHEBI:65314"/>
        <dbReference type="ChEBI" id="CHEBI:65315"/>
    </reaction>
</comment>
<dbReference type="PANTHER" id="PTHR21600:SF44">
    <property type="entry name" value="RIBOSOMAL LARGE SUBUNIT PSEUDOURIDINE SYNTHASE D"/>
    <property type="match status" value="1"/>
</dbReference>
<keyword evidence="5" id="KW-0694">RNA-binding</keyword>
<dbReference type="SUPFAM" id="SSF55120">
    <property type="entry name" value="Pseudouridine synthase"/>
    <property type="match status" value="1"/>
</dbReference>
<dbReference type="GO" id="GO:0160140">
    <property type="term" value="F:23S rRNA pseudouridine(1911/1915/1917) synthase activity"/>
    <property type="evidence" value="ECO:0007669"/>
    <property type="project" value="UniProtKB-EC"/>
</dbReference>
<proteinExistence type="inferred from homology"/>
<evidence type="ECO:0000256" key="6">
    <source>
        <dbReference type="RuleBase" id="RU362028"/>
    </source>
</evidence>
<gene>
    <name evidence="8" type="primary">rluD</name>
    <name evidence="8" type="ORF">BUANCORI2928_317</name>
</gene>
<protein>
    <recommendedName>
        <fullName evidence="6">Pseudouridine synthase</fullName>
        <ecNumber evidence="6">5.4.99.-</ecNumber>
    </recommendedName>
</protein>
<dbReference type="InterPro" id="IPR020103">
    <property type="entry name" value="PsdUridine_synth_cat_dom_sf"/>
</dbReference>
<evidence type="ECO:0000259" key="7">
    <source>
        <dbReference type="SMART" id="SM00363"/>
    </source>
</evidence>
<dbReference type="PANTHER" id="PTHR21600">
    <property type="entry name" value="MITOCHONDRIAL RNA PSEUDOURIDINE SYNTHASE"/>
    <property type="match status" value="1"/>
</dbReference>
<dbReference type="GO" id="GO:0003723">
    <property type="term" value="F:RNA binding"/>
    <property type="evidence" value="ECO:0007669"/>
    <property type="project" value="UniProtKB-KW"/>
</dbReference>
<dbReference type="PROSITE" id="PS01129">
    <property type="entry name" value="PSI_RLU"/>
    <property type="match status" value="1"/>
</dbReference>
<evidence type="ECO:0000256" key="1">
    <source>
        <dbReference type="ARBA" id="ARBA00010876"/>
    </source>
</evidence>
<sequence>MNNSTYRMFTVFSLPNKDTRLDKVLSMNLPEYSRSYFKKCILTKKVSVNGLISTKPKKKIFLKDIITTIIDVTENNSIEPENLNLSVIYEDEHLLIINKKRGMVVYPGPGHPNKTLANGLIYKNHNLLKIPRVGIVHRLDKDTTGLLVVAKTISSYYKLVGLLKLRKITRIYETIVFGKPPKIGVINKPISRHNVQRKLMSVNIKGKKATTRFIVIEQFHHCSHVKVQLETGRTHQIRVHMLHIKHPILGDNVYFSKKSKKISKKILACFTNYVSRPLLHAKTIQFYHPMTNVFMSYTVNLPQDMNLIIDYLKQYFSYKS</sequence>
<reference evidence="8" key="1">
    <citation type="submission" date="2024-06" db="EMBL/GenBank/DDBJ databases">
        <authorList>
            <person name="Manzano-Marin A."/>
            <person name="Manzano-Marin A."/>
            <person name="Alejandro Manzano Marin A."/>
        </authorList>
    </citation>
    <scope>NUCLEOTIDE SEQUENCE</scope>
    <source>
        <strain evidence="8">Ancorni-2928</strain>
    </source>
</reference>
<keyword evidence="2 6" id="KW-0413">Isomerase</keyword>
<comment type="similarity">
    <text evidence="1 6">Belongs to the pseudouridine synthase RluA family.</text>
</comment>
<name>A0AAT9IIH5_9GAMM</name>
<dbReference type="InterPro" id="IPR006225">
    <property type="entry name" value="PsdUridine_synth_RluC/D"/>
</dbReference>
<dbReference type="Gene3D" id="3.30.2350.10">
    <property type="entry name" value="Pseudouridine synthase"/>
    <property type="match status" value="1"/>
</dbReference>
<evidence type="ECO:0000256" key="5">
    <source>
        <dbReference type="PROSITE-ProRule" id="PRU00182"/>
    </source>
</evidence>
<feature type="active site" evidence="4">
    <location>
        <position position="140"/>
    </location>
</feature>
<dbReference type="GO" id="GO:0000455">
    <property type="term" value="P:enzyme-directed rRNA pseudouridine synthesis"/>
    <property type="evidence" value="ECO:0007669"/>
    <property type="project" value="TreeGrafter"/>
</dbReference>
<comment type="catalytic activity">
    <reaction evidence="3">
        <text>uridine(1911/1915/1917) in 23S rRNA = pseudouridine(1911/1915/1917) in 23S rRNA</text>
        <dbReference type="Rhea" id="RHEA:42524"/>
        <dbReference type="Rhea" id="RHEA-COMP:10097"/>
        <dbReference type="Rhea" id="RHEA-COMP:10098"/>
        <dbReference type="ChEBI" id="CHEBI:65314"/>
        <dbReference type="ChEBI" id="CHEBI:65315"/>
        <dbReference type="EC" id="5.4.99.23"/>
    </reaction>
</comment>
<evidence type="ECO:0000256" key="2">
    <source>
        <dbReference type="ARBA" id="ARBA00023235"/>
    </source>
</evidence>
<evidence type="ECO:0000256" key="3">
    <source>
        <dbReference type="ARBA" id="ARBA00036882"/>
    </source>
</evidence>
<dbReference type="InterPro" id="IPR006145">
    <property type="entry name" value="PsdUridine_synth_RsuA/RluA"/>
</dbReference>